<evidence type="ECO:0000313" key="4">
    <source>
        <dbReference type="EMBL" id="CAA9490069.1"/>
    </source>
</evidence>
<accession>A0A6J4SCF6</accession>
<dbReference type="AlphaFoldDB" id="A0A6J4SCF6"/>
<dbReference type="EMBL" id="CADCVL010000352">
    <property type="protein sequence ID" value="CAA9490069.1"/>
    <property type="molecule type" value="Genomic_DNA"/>
</dbReference>
<dbReference type="PROSITE" id="PS50113">
    <property type="entry name" value="PAC"/>
    <property type="match status" value="1"/>
</dbReference>
<gene>
    <name evidence="4" type="ORF">AVDCRST_MAG65-1967</name>
</gene>
<dbReference type="InterPro" id="IPR052016">
    <property type="entry name" value="Bact_Sigma-Reg"/>
</dbReference>
<proteinExistence type="predicted"/>
<organism evidence="4">
    <name type="scientific">uncultured Solirubrobacteraceae bacterium</name>
    <dbReference type="NCBI Taxonomy" id="1162706"/>
    <lineage>
        <taxon>Bacteria</taxon>
        <taxon>Bacillati</taxon>
        <taxon>Actinomycetota</taxon>
        <taxon>Thermoleophilia</taxon>
        <taxon>Solirubrobacterales</taxon>
        <taxon>Solirubrobacteraceae</taxon>
        <taxon>environmental samples</taxon>
    </lineage>
</organism>
<dbReference type="InterPro" id="IPR000700">
    <property type="entry name" value="PAS-assoc_C"/>
</dbReference>
<dbReference type="PROSITE" id="PS50112">
    <property type="entry name" value="PAS"/>
    <property type="match status" value="1"/>
</dbReference>
<feature type="domain" description="PAC" evidence="3">
    <location>
        <begin position="89"/>
        <end position="141"/>
    </location>
</feature>
<dbReference type="SMART" id="SM00331">
    <property type="entry name" value="PP2C_SIG"/>
    <property type="match status" value="1"/>
</dbReference>
<dbReference type="InterPro" id="IPR036457">
    <property type="entry name" value="PPM-type-like_dom_sf"/>
</dbReference>
<dbReference type="PANTHER" id="PTHR43156">
    <property type="entry name" value="STAGE II SPORULATION PROTEIN E-RELATED"/>
    <property type="match status" value="1"/>
</dbReference>
<dbReference type="PANTHER" id="PTHR43156:SF2">
    <property type="entry name" value="STAGE II SPORULATION PROTEIN E"/>
    <property type="match status" value="1"/>
</dbReference>
<dbReference type="InterPro" id="IPR035965">
    <property type="entry name" value="PAS-like_dom_sf"/>
</dbReference>
<dbReference type="GO" id="GO:0016791">
    <property type="term" value="F:phosphatase activity"/>
    <property type="evidence" value="ECO:0007669"/>
    <property type="project" value="TreeGrafter"/>
</dbReference>
<dbReference type="Gene3D" id="3.30.450.20">
    <property type="entry name" value="PAS domain"/>
    <property type="match status" value="1"/>
</dbReference>
<dbReference type="SUPFAM" id="SSF81606">
    <property type="entry name" value="PP2C-like"/>
    <property type="match status" value="1"/>
</dbReference>
<reference evidence="4" key="1">
    <citation type="submission" date="2020-02" db="EMBL/GenBank/DDBJ databases">
        <authorList>
            <person name="Meier V. D."/>
        </authorList>
    </citation>
    <scope>NUCLEOTIDE SEQUENCE</scope>
    <source>
        <strain evidence="4">AVDCRST_MAG65</strain>
    </source>
</reference>
<feature type="domain" description="PAS" evidence="2">
    <location>
        <begin position="19"/>
        <end position="66"/>
    </location>
</feature>
<dbReference type="SUPFAM" id="SSF55785">
    <property type="entry name" value="PYP-like sensor domain (PAS domain)"/>
    <property type="match status" value="1"/>
</dbReference>
<evidence type="ECO:0000256" key="1">
    <source>
        <dbReference type="ARBA" id="ARBA00022801"/>
    </source>
</evidence>
<evidence type="ECO:0000259" key="2">
    <source>
        <dbReference type="PROSITE" id="PS50112"/>
    </source>
</evidence>
<dbReference type="Pfam" id="PF07228">
    <property type="entry name" value="SpoIIE"/>
    <property type="match status" value="1"/>
</dbReference>
<keyword evidence="1" id="KW-0378">Hydrolase</keyword>
<protein>
    <submittedName>
        <fullName evidence="4">Serine phosphatase RsbU, regulator of sigma subunit</fullName>
    </submittedName>
</protein>
<name>A0A6J4SCF6_9ACTN</name>
<dbReference type="Gene3D" id="3.60.40.10">
    <property type="entry name" value="PPM-type phosphatase domain"/>
    <property type="match status" value="1"/>
</dbReference>
<dbReference type="CDD" id="cd00130">
    <property type="entry name" value="PAS"/>
    <property type="match status" value="1"/>
</dbReference>
<dbReference type="InterPro" id="IPR000014">
    <property type="entry name" value="PAS"/>
</dbReference>
<dbReference type="NCBIfam" id="TIGR00229">
    <property type="entry name" value="sensory_box"/>
    <property type="match status" value="1"/>
</dbReference>
<evidence type="ECO:0000259" key="3">
    <source>
        <dbReference type="PROSITE" id="PS50113"/>
    </source>
</evidence>
<dbReference type="SMART" id="SM00091">
    <property type="entry name" value="PAS"/>
    <property type="match status" value="1"/>
</dbReference>
<dbReference type="Pfam" id="PF13426">
    <property type="entry name" value="PAS_9"/>
    <property type="match status" value="1"/>
</dbReference>
<sequence>MTGDESRAPGRALLGDSDEELFEHAPCGYLTTRLDGTILKVNRTFEEWTGFRRDELIAGRRFQDLLTGGGRIYHETHYAPLLHMQGAVREIALDIVRADGSRLPALVNSVVGEERAGEGGVIRTLIFDATDRRRYEQELVRARTREHELALVFQRSLLAGELPDSDRMNIEVVYRPALRKLEVGGDWYDAFWLDEPRSVAVVVGDVVGSGIDAATAMGQLRSAVRAYSSMALPPGALLDALERFARRHDVGRMATVAYAEVDIETRQMRYACAGHPPPAVLAPGGRAALLQGGRSLPLDAHLPPESRREATFELPPGGVLMLYSDGLVERRDRPLQAGLDGLVEALERIGDDRRARLCDAVANDLLGASGVADDVCVLALHLAR</sequence>
<dbReference type="InterPro" id="IPR001932">
    <property type="entry name" value="PPM-type_phosphatase-like_dom"/>
</dbReference>